<reference evidence="1" key="1">
    <citation type="journal article" date="2021" name="PeerJ">
        <title>Extensive microbial diversity within the chicken gut microbiome revealed by metagenomics and culture.</title>
        <authorList>
            <person name="Gilroy R."/>
            <person name="Ravi A."/>
            <person name="Getino M."/>
            <person name="Pursley I."/>
            <person name="Horton D.L."/>
            <person name="Alikhan N.F."/>
            <person name="Baker D."/>
            <person name="Gharbi K."/>
            <person name="Hall N."/>
            <person name="Watson M."/>
            <person name="Adriaenssens E.M."/>
            <person name="Foster-Nyarko E."/>
            <person name="Jarju S."/>
            <person name="Secka A."/>
            <person name="Antonio M."/>
            <person name="Oren A."/>
            <person name="Chaudhuri R.R."/>
            <person name="La Ragione R."/>
            <person name="Hildebrand F."/>
            <person name="Pallen M.J."/>
        </authorList>
    </citation>
    <scope>NUCLEOTIDE SEQUENCE</scope>
    <source>
        <strain evidence="1">ChiHjej10B9-4811</strain>
    </source>
</reference>
<dbReference type="AlphaFoldDB" id="A0A9D2UGM6"/>
<sequence>MTIIFRDSYNQELRLTHITQEKKGLFGKTKKIHYIRISVGSTWAEFSTHELTKKFFNSKQMAESEFSPDGPAFIANVDWAPKTSLFEKQVAGVPEHWWVLCFMNLDPKAVHAAFSPQKFEEFLEQVHSESF</sequence>
<reference evidence="1" key="2">
    <citation type="submission" date="2021-04" db="EMBL/GenBank/DDBJ databases">
        <authorList>
            <person name="Gilroy R."/>
        </authorList>
    </citation>
    <scope>NUCLEOTIDE SEQUENCE</scope>
    <source>
        <strain evidence="1">ChiHjej10B9-4811</strain>
    </source>
</reference>
<dbReference type="Proteomes" id="UP000823908">
    <property type="component" value="Unassembled WGS sequence"/>
</dbReference>
<gene>
    <name evidence="1" type="ORF">H9908_09005</name>
</gene>
<organism evidence="1 2">
    <name type="scientific">Candidatus Rothia avistercoris</name>
    <dbReference type="NCBI Taxonomy" id="2840479"/>
    <lineage>
        <taxon>Bacteria</taxon>
        <taxon>Bacillati</taxon>
        <taxon>Actinomycetota</taxon>
        <taxon>Actinomycetes</taxon>
        <taxon>Micrococcales</taxon>
        <taxon>Micrococcaceae</taxon>
        <taxon>Rothia</taxon>
    </lineage>
</organism>
<protein>
    <submittedName>
        <fullName evidence="1">Uncharacterized protein</fullName>
    </submittedName>
</protein>
<dbReference type="EMBL" id="DWUS01000204">
    <property type="protein sequence ID" value="HJD51986.1"/>
    <property type="molecule type" value="Genomic_DNA"/>
</dbReference>
<evidence type="ECO:0000313" key="2">
    <source>
        <dbReference type="Proteomes" id="UP000823908"/>
    </source>
</evidence>
<accession>A0A9D2UGM6</accession>
<name>A0A9D2UGM6_9MICC</name>
<comment type="caution">
    <text evidence="1">The sequence shown here is derived from an EMBL/GenBank/DDBJ whole genome shotgun (WGS) entry which is preliminary data.</text>
</comment>
<proteinExistence type="predicted"/>
<evidence type="ECO:0000313" key="1">
    <source>
        <dbReference type="EMBL" id="HJD51986.1"/>
    </source>
</evidence>